<name>A0ABU4V6H6_9PSEU</name>
<keyword evidence="5" id="KW-1185">Reference proteome</keyword>
<protein>
    <submittedName>
        <fullName evidence="4">CHAP domain-containing protein</fullName>
    </submittedName>
</protein>
<organism evidence="4 5">
    <name type="scientific">Lentzea sokolovensis</name>
    <dbReference type="NCBI Taxonomy" id="3095429"/>
    <lineage>
        <taxon>Bacteria</taxon>
        <taxon>Bacillati</taxon>
        <taxon>Actinomycetota</taxon>
        <taxon>Actinomycetes</taxon>
        <taxon>Pseudonocardiales</taxon>
        <taxon>Pseudonocardiaceae</taxon>
        <taxon>Lentzea</taxon>
    </lineage>
</organism>
<dbReference type="Pfam" id="PF05257">
    <property type="entry name" value="CHAP"/>
    <property type="match status" value="1"/>
</dbReference>
<dbReference type="Pfam" id="PF14517">
    <property type="entry name" value="Tachylectin"/>
    <property type="match status" value="1"/>
</dbReference>
<dbReference type="Proteomes" id="UP001285352">
    <property type="component" value="Unassembled WGS sequence"/>
</dbReference>
<feature type="compositionally biased region" description="Polar residues" evidence="1">
    <location>
        <begin position="156"/>
        <end position="170"/>
    </location>
</feature>
<reference evidence="4 5" key="1">
    <citation type="submission" date="2023-11" db="EMBL/GenBank/DDBJ databases">
        <title>Lentzea sokolovensis, sp. nov., Lentzea kristufkii, sp. nov., and Lentzea miocenensis, sp. nov., rare actinobacteria from Sokolov Coal Basin, Miocene lacustrine sediment, Czech Republic.</title>
        <authorList>
            <person name="Lara A."/>
            <person name="Kotroba L."/>
            <person name="Nouioui I."/>
            <person name="Neumann-Schaal M."/>
            <person name="Mast Y."/>
            <person name="Chronakova A."/>
        </authorList>
    </citation>
    <scope>NUCLEOTIDE SEQUENCE [LARGE SCALE GENOMIC DNA]</scope>
    <source>
        <strain evidence="4 5">BCCO 10_0061</strain>
    </source>
</reference>
<dbReference type="InterPro" id="IPR007921">
    <property type="entry name" value="CHAP_dom"/>
</dbReference>
<dbReference type="InterPro" id="IPR028994">
    <property type="entry name" value="Integrin_alpha_N"/>
</dbReference>
<dbReference type="PANTHER" id="PTHR44103:SF1">
    <property type="entry name" value="PROPROTEIN CONVERTASE P"/>
    <property type="match status" value="1"/>
</dbReference>
<evidence type="ECO:0000259" key="3">
    <source>
        <dbReference type="PROSITE" id="PS50911"/>
    </source>
</evidence>
<dbReference type="PANTHER" id="PTHR44103">
    <property type="entry name" value="PROPROTEIN CONVERTASE P"/>
    <property type="match status" value="1"/>
</dbReference>
<feature type="region of interest" description="Disordered" evidence="1">
    <location>
        <begin position="156"/>
        <end position="179"/>
    </location>
</feature>
<dbReference type="Gene3D" id="3.90.1720.10">
    <property type="entry name" value="endopeptidase domain like (from Nostoc punctiforme)"/>
    <property type="match status" value="1"/>
</dbReference>
<evidence type="ECO:0000256" key="2">
    <source>
        <dbReference type="SAM" id="SignalP"/>
    </source>
</evidence>
<feature type="region of interest" description="Disordered" evidence="1">
    <location>
        <begin position="1"/>
        <end position="20"/>
    </location>
</feature>
<keyword evidence="2" id="KW-0732">Signal</keyword>
<feature type="chain" id="PRO_5046315589" evidence="2">
    <location>
        <begin position="48"/>
        <end position="470"/>
    </location>
</feature>
<evidence type="ECO:0000313" key="4">
    <source>
        <dbReference type="EMBL" id="MDX8146942.1"/>
    </source>
</evidence>
<accession>A0ABU4V6H6</accession>
<dbReference type="EMBL" id="JAXAVU010000013">
    <property type="protein sequence ID" value="MDX8146942.1"/>
    <property type="molecule type" value="Genomic_DNA"/>
</dbReference>
<proteinExistence type="predicted"/>
<evidence type="ECO:0000313" key="5">
    <source>
        <dbReference type="Proteomes" id="UP001285352"/>
    </source>
</evidence>
<dbReference type="RefSeq" id="WP_319979015.1">
    <property type="nucleotide sequence ID" value="NZ_JAXAVU010000013.1"/>
</dbReference>
<gene>
    <name evidence="4" type="ORF">SK854_32840</name>
</gene>
<feature type="signal peptide" evidence="2">
    <location>
        <begin position="1"/>
        <end position="47"/>
    </location>
</feature>
<dbReference type="SUPFAM" id="SSF69318">
    <property type="entry name" value="Integrin alpha N-terminal domain"/>
    <property type="match status" value="1"/>
</dbReference>
<dbReference type="InterPro" id="IPR023294">
    <property type="entry name" value="Tachylectin2"/>
</dbReference>
<dbReference type="PROSITE" id="PS50911">
    <property type="entry name" value="CHAP"/>
    <property type="match status" value="1"/>
</dbReference>
<comment type="caution">
    <text evidence="4">The sequence shown here is derived from an EMBL/GenBank/DDBJ whole genome shotgun (WGS) entry which is preliminary data.</text>
</comment>
<feature type="domain" description="Peptidase C51" evidence="3">
    <location>
        <begin position="55"/>
        <end position="189"/>
    </location>
</feature>
<reference evidence="4 5" key="2">
    <citation type="submission" date="2023-11" db="EMBL/GenBank/DDBJ databases">
        <authorList>
            <person name="Lara A.C."/>
            <person name="Chronakova A."/>
        </authorList>
    </citation>
    <scope>NUCLEOTIDE SEQUENCE [LARGE SCALE GENOMIC DNA]</scope>
    <source>
        <strain evidence="4 5">BCCO 10_0061</strain>
    </source>
</reference>
<sequence>MFRSGISRASTETRSVRTGMRKTTRTVLSAALAVLAGTLLMAPPAHAAPSRDRIVEIATEELGGSACSPGYNNSCGMAWCAEFARWVWKKGGVSDLKGLDGWAQSFKTYGKNNGTYHSRSSGYKPQPGDAIVFDWDHSSGDDHPIDHVAIVTSSSSTRVNTIGGNQGSPSRVRRSSYQRSNGDIDGYISPVGVGDGGGGGEKPDVNHSITGDSFTDLVGRKPDGTIWMYANNIIRDDGRPYHQGKEIGHGWNGFDVVLTADVTGDGYTDLVARKPADGSMWLYANDGKEDGMPYGSGREIGFGWNMFDTIVGADLTGDGFAELVARKPDGSLWMYANNIVRDNGRPYHQGQELGFGWNMFDTLTAADVTGDGFAEMVGRKPDGTLWMYANNIIRDNGRPYHQGQEIGSGWNVFDTIVGANVTGDGFSDLVARKPDGSLWMYANNIVRDNGRPYSQGEELGFGWNMFNIIM</sequence>
<evidence type="ECO:0000256" key="1">
    <source>
        <dbReference type="SAM" id="MobiDB-lite"/>
    </source>
</evidence>